<dbReference type="EMBL" id="JELX01004220">
    <property type="protein sequence ID" value="KYF49659.1"/>
    <property type="molecule type" value="Genomic_DNA"/>
</dbReference>
<dbReference type="InterPro" id="IPR014030">
    <property type="entry name" value="Ketoacyl_synth_N"/>
</dbReference>
<protein>
    <recommendedName>
        <fullName evidence="1">Beta-ketoacyl synthase-like N-terminal domain-containing protein</fullName>
    </recommendedName>
</protein>
<dbReference type="GO" id="GO:0016746">
    <property type="term" value="F:acyltransferase activity"/>
    <property type="evidence" value="ECO:0007669"/>
    <property type="project" value="InterPro"/>
</dbReference>
<dbReference type="Proteomes" id="UP000075604">
    <property type="component" value="Unassembled WGS sequence"/>
</dbReference>
<comment type="caution">
    <text evidence="2">The sequence shown here is derived from an EMBL/GenBank/DDBJ whole genome shotgun (WGS) entry which is preliminary data.</text>
</comment>
<sequence length="353" mass="37316">MTPQRAVEILGLGMTTAVGLTAPTTAAAVRAGVSLRRETSVLDRRFKPIVMATVPEADLPALTPALDATPGLTARQLRMLRLGGAALRESVAGVDRVARIPVLLAVPEPHPGRPPVVGPGFLQQLAAQAEVPFHLERSRVFPQGRAAGFAALEEAIERLASGSDGYVIVGGIDSHLDLYLLAALDSEDRIRAERVFDGFIPGEGAAFLLLSSAGRGERIGRSPSARIDGAASAEEPGHRYSEEVYRGDGLDLAFRRLFASTTGTVQTVVAGLNGESFNAKEWGVAYIRHRERFAERFTMEHPVDCLGDTGAALGPMLVGLAAVGIQRGYRRAPCLVWCSSDCAGRGAAMVSGV</sequence>
<evidence type="ECO:0000313" key="3">
    <source>
        <dbReference type="Proteomes" id="UP000075604"/>
    </source>
</evidence>
<name>A0A150P2M6_SORCE</name>
<proteinExistence type="predicted"/>
<accession>A0A150P2M6</accession>
<evidence type="ECO:0000313" key="2">
    <source>
        <dbReference type="EMBL" id="KYF49659.1"/>
    </source>
</evidence>
<evidence type="ECO:0000259" key="1">
    <source>
        <dbReference type="Pfam" id="PF00109"/>
    </source>
</evidence>
<dbReference type="Pfam" id="PF00109">
    <property type="entry name" value="ketoacyl-synt"/>
    <property type="match status" value="1"/>
</dbReference>
<dbReference type="SUPFAM" id="SSF53901">
    <property type="entry name" value="Thiolase-like"/>
    <property type="match status" value="2"/>
</dbReference>
<dbReference type="InterPro" id="IPR016039">
    <property type="entry name" value="Thiolase-like"/>
</dbReference>
<gene>
    <name evidence="2" type="ORF">BE04_07180</name>
</gene>
<feature type="domain" description="Beta-ketoacyl synthase-like N-terminal" evidence="1">
    <location>
        <begin position="146"/>
        <end position="212"/>
    </location>
</feature>
<dbReference type="AlphaFoldDB" id="A0A150P2M6"/>
<organism evidence="2 3">
    <name type="scientific">Sorangium cellulosum</name>
    <name type="common">Polyangium cellulosum</name>
    <dbReference type="NCBI Taxonomy" id="56"/>
    <lineage>
        <taxon>Bacteria</taxon>
        <taxon>Pseudomonadati</taxon>
        <taxon>Myxococcota</taxon>
        <taxon>Polyangia</taxon>
        <taxon>Polyangiales</taxon>
        <taxon>Polyangiaceae</taxon>
        <taxon>Sorangium</taxon>
    </lineage>
</organism>
<dbReference type="Gene3D" id="3.40.47.10">
    <property type="match status" value="1"/>
</dbReference>
<reference evidence="2 3" key="1">
    <citation type="submission" date="2014-02" db="EMBL/GenBank/DDBJ databases">
        <title>The small core and large imbalanced accessory genome model reveals a collaborative survival strategy of Sorangium cellulosum strains in nature.</title>
        <authorList>
            <person name="Han K."/>
            <person name="Peng R."/>
            <person name="Blom J."/>
            <person name="Li Y.-Z."/>
        </authorList>
    </citation>
    <scope>NUCLEOTIDE SEQUENCE [LARGE SCALE GENOMIC DNA]</scope>
    <source>
        <strain evidence="2 3">So0157-18</strain>
    </source>
</reference>